<dbReference type="GO" id="GO:0005506">
    <property type="term" value="F:iron ion binding"/>
    <property type="evidence" value="ECO:0007669"/>
    <property type="project" value="TreeGrafter"/>
</dbReference>
<comment type="similarity">
    <text evidence="1">Belongs to the HupF/HypC family.</text>
</comment>
<dbReference type="NCBIfam" id="TIGR00074">
    <property type="entry name" value="hypC_hupF"/>
    <property type="match status" value="1"/>
</dbReference>
<dbReference type="OrthoDB" id="9806017at2"/>
<keyword evidence="3" id="KW-1185">Reference proteome</keyword>
<dbReference type="AlphaFoldDB" id="A0A5M6IKZ1"/>
<gene>
    <name evidence="2" type="ORF">F1189_26755</name>
</gene>
<evidence type="ECO:0000313" key="3">
    <source>
        <dbReference type="Proteomes" id="UP000325255"/>
    </source>
</evidence>
<dbReference type="PANTHER" id="PTHR35177:SF2">
    <property type="entry name" value="HYDROGENASE MATURATION FACTOR HYBG"/>
    <property type="match status" value="1"/>
</dbReference>
<dbReference type="Gene3D" id="2.30.30.140">
    <property type="match status" value="1"/>
</dbReference>
<dbReference type="RefSeq" id="WP_150044652.1">
    <property type="nucleotide sequence ID" value="NZ_OW485601.1"/>
</dbReference>
<dbReference type="PANTHER" id="PTHR35177">
    <property type="entry name" value="HYDROGENASE MATURATION FACTOR HYBG"/>
    <property type="match status" value="1"/>
</dbReference>
<reference evidence="2 3" key="1">
    <citation type="submission" date="2019-09" db="EMBL/GenBank/DDBJ databases">
        <title>Genome sequence of Rhodovastum atsumiense, a diverse member of the Acetobacteraceae family of non-sulfur purple photosynthetic bacteria.</title>
        <authorList>
            <person name="Meyer T."/>
            <person name="Kyndt J."/>
        </authorList>
    </citation>
    <scope>NUCLEOTIDE SEQUENCE [LARGE SCALE GENOMIC DNA]</scope>
    <source>
        <strain evidence="2 3">DSM 21279</strain>
    </source>
</reference>
<dbReference type="InterPro" id="IPR001109">
    <property type="entry name" value="Hydrogenase_HupF/HypC"/>
</dbReference>
<proteinExistence type="inferred from homology"/>
<name>A0A5M6IKZ1_9PROT</name>
<evidence type="ECO:0000313" key="2">
    <source>
        <dbReference type="EMBL" id="KAA5608936.1"/>
    </source>
</evidence>
<comment type="caution">
    <text evidence="2">The sequence shown here is derived from an EMBL/GenBank/DDBJ whole genome shotgun (WGS) entry which is preliminary data.</text>
</comment>
<evidence type="ECO:0000256" key="1">
    <source>
        <dbReference type="ARBA" id="ARBA00006018"/>
    </source>
</evidence>
<protein>
    <submittedName>
        <fullName evidence="2">HypC/HybG/HupF family hydrogenase formation chaperone</fullName>
    </submittedName>
</protein>
<dbReference type="SUPFAM" id="SSF159127">
    <property type="entry name" value="HupF/HypC-like"/>
    <property type="match status" value="1"/>
</dbReference>
<accession>A0A5M6IKZ1</accession>
<dbReference type="GO" id="GO:1902670">
    <property type="term" value="F:carbon dioxide binding"/>
    <property type="evidence" value="ECO:0007669"/>
    <property type="project" value="TreeGrafter"/>
</dbReference>
<dbReference type="PRINTS" id="PR00445">
    <property type="entry name" value="HUPFHYPC"/>
</dbReference>
<sequence length="100" mass="10620">MCLGIPMTVLAVEAGSAVCEHRGERRVVSTLLVGDVTPGMHLLVHIDTAVRVLDAAEARSIEAALDGVQAALDGRDFEPFFADLIGREPELPPFLRAGAK</sequence>
<organism evidence="2 3">
    <name type="scientific">Rhodovastum atsumiense</name>
    <dbReference type="NCBI Taxonomy" id="504468"/>
    <lineage>
        <taxon>Bacteria</taxon>
        <taxon>Pseudomonadati</taxon>
        <taxon>Pseudomonadota</taxon>
        <taxon>Alphaproteobacteria</taxon>
        <taxon>Acetobacterales</taxon>
        <taxon>Acetobacteraceae</taxon>
        <taxon>Rhodovastum</taxon>
    </lineage>
</organism>
<dbReference type="GO" id="GO:0051604">
    <property type="term" value="P:protein maturation"/>
    <property type="evidence" value="ECO:0007669"/>
    <property type="project" value="TreeGrafter"/>
</dbReference>
<dbReference type="EMBL" id="VWPK01000064">
    <property type="protein sequence ID" value="KAA5608936.1"/>
    <property type="molecule type" value="Genomic_DNA"/>
</dbReference>
<dbReference type="Proteomes" id="UP000325255">
    <property type="component" value="Unassembled WGS sequence"/>
</dbReference>
<dbReference type="Pfam" id="PF01455">
    <property type="entry name" value="HupF_HypC"/>
    <property type="match status" value="1"/>
</dbReference>